<dbReference type="PATRIC" id="fig|1454001.3.peg.3132"/>
<name>A0A011NLQ9_9PROT</name>
<dbReference type="Pfam" id="PF03781">
    <property type="entry name" value="FGE-sulfatase"/>
    <property type="match status" value="1"/>
</dbReference>
<dbReference type="InterPro" id="IPR016187">
    <property type="entry name" value="CTDL_fold"/>
</dbReference>
<accession>A0A011NLQ9</accession>
<keyword evidence="1" id="KW-0732">Signal</keyword>
<protein>
    <submittedName>
        <fullName evidence="3">Serine/threonine-protein kinase pkn1</fullName>
        <ecNumber evidence="3">2.7.11.1</ecNumber>
    </submittedName>
</protein>
<keyword evidence="4" id="KW-1185">Reference proteome</keyword>
<keyword evidence="3" id="KW-0808">Transferase</keyword>
<dbReference type="PANTHER" id="PTHR23150:SF19">
    <property type="entry name" value="FORMYLGLYCINE-GENERATING ENZYME"/>
    <property type="match status" value="1"/>
</dbReference>
<dbReference type="Gene3D" id="3.90.1580.10">
    <property type="entry name" value="paralog of FGE (formylglycine-generating enzyme)"/>
    <property type="match status" value="1"/>
</dbReference>
<dbReference type="Proteomes" id="UP000020218">
    <property type="component" value="Unassembled WGS sequence"/>
</dbReference>
<dbReference type="EC" id="2.7.11.1" evidence="3"/>
<organism evidence="3 4">
    <name type="scientific">Candidatus Accumulibacter adjunctus</name>
    <dbReference type="NCBI Taxonomy" id="1454001"/>
    <lineage>
        <taxon>Bacteria</taxon>
        <taxon>Pseudomonadati</taxon>
        <taxon>Pseudomonadota</taxon>
        <taxon>Betaproteobacteria</taxon>
        <taxon>Candidatus Accumulibacter</taxon>
    </lineage>
</organism>
<proteinExistence type="predicted"/>
<dbReference type="STRING" id="1454001.AW08_03087"/>
<evidence type="ECO:0000256" key="1">
    <source>
        <dbReference type="SAM" id="SignalP"/>
    </source>
</evidence>
<dbReference type="SUPFAM" id="SSF56436">
    <property type="entry name" value="C-type lectin-like"/>
    <property type="match status" value="1"/>
</dbReference>
<keyword evidence="3" id="KW-0418">Kinase</keyword>
<dbReference type="GO" id="GO:0004674">
    <property type="term" value="F:protein serine/threonine kinase activity"/>
    <property type="evidence" value="ECO:0007669"/>
    <property type="project" value="UniProtKB-EC"/>
</dbReference>
<evidence type="ECO:0000259" key="2">
    <source>
        <dbReference type="Pfam" id="PF03781"/>
    </source>
</evidence>
<feature type="domain" description="Sulfatase-modifying factor enzyme-like" evidence="2">
    <location>
        <begin position="32"/>
        <end position="252"/>
    </location>
</feature>
<evidence type="ECO:0000313" key="4">
    <source>
        <dbReference type="Proteomes" id="UP000020218"/>
    </source>
</evidence>
<evidence type="ECO:0000313" key="3">
    <source>
        <dbReference type="EMBL" id="EXI65567.1"/>
    </source>
</evidence>
<reference evidence="3" key="1">
    <citation type="submission" date="2014-02" db="EMBL/GenBank/DDBJ databases">
        <title>Expanding our view of genomic diversity in Candidatus Accumulibacter clades.</title>
        <authorList>
            <person name="Skennerton C.T."/>
            <person name="Barr J.J."/>
            <person name="Slater F.R."/>
            <person name="Bond P.L."/>
            <person name="Tyson G.W."/>
        </authorList>
    </citation>
    <scope>NUCLEOTIDE SEQUENCE [LARGE SCALE GENOMIC DNA]</scope>
</reference>
<feature type="chain" id="PRO_5001461229" evidence="1">
    <location>
        <begin position="25"/>
        <end position="256"/>
    </location>
</feature>
<dbReference type="EMBL" id="JFAX01000021">
    <property type="protein sequence ID" value="EXI65567.1"/>
    <property type="molecule type" value="Genomic_DNA"/>
</dbReference>
<dbReference type="AlphaFoldDB" id="A0A011NLQ9"/>
<dbReference type="PANTHER" id="PTHR23150">
    <property type="entry name" value="SULFATASE MODIFYING FACTOR 1, 2"/>
    <property type="match status" value="1"/>
</dbReference>
<dbReference type="InterPro" id="IPR051043">
    <property type="entry name" value="Sulfatase_Mod_Factor_Kinase"/>
</dbReference>
<comment type="caution">
    <text evidence="3">The sequence shown here is derived from an EMBL/GenBank/DDBJ whole genome shotgun (WGS) entry which is preliminary data.</text>
</comment>
<dbReference type="GO" id="GO:0120147">
    <property type="term" value="F:formylglycine-generating oxidase activity"/>
    <property type="evidence" value="ECO:0007669"/>
    <property type="project" value="TreeGrafter"/>
</dbReference>
<dbReference type="InterPro" id="IPR042095">
    <property type="entry name" value="SUMF_sf"/>
</dbReference>
<sequence length="256" mass="28263">MNRTTPVLLAAAFAVVGGLPAVHASDVAASIEMVRVPGGCYPMGNTGYEKHELPVHEVCVDSFEIGKYEITQGQWNAVMGTKASKFDTCGDTCPVDQVSWLQSQEFIRKLNAQGRGGFRLPTEAEWEYACRSGGKQETWPGGVSADQVFDIAWFNKASAGERTHPVGTKRPNGLGIHDMAGNVWEWVQDKFVSPYPVLPKENPRIETGGEEKRVMRGGSWGQKVNYVRCGIRSRYEPEFVDVAGRVGLRVVRDTER</sequence>
<feature type="signal peptide" evidence="1">
    <location>
        <begin position="1"/>
        <end position="24"/>
    </location>
</feature>
<gene>
    <name evidence="3" type="primary">pkn1_6</name>
    <name evidence="3" type="ORF">AW08_03087</name>
</gene>
<dbReference type="InterPro" id="IPR005532">
    <property type="entry name" value="SUMF_dom"/>
</dbReference>